<evidence type="ECO:0000259" key="4">
    <source>
        <dbReference type="Pfam" id="PF25973"/>
    </source>
</evidence>
<comment type="caution">
    <text evidence="5">The sequence shown here is derived from an EMBL/GenBank/DDBJ whole genome shotgun (WGS) entry which is preliminary data.</text>
</comment>
<reference evidence="5 6" key="1">
    <citation type="submission" date="2021-03" db="EMBL/GenBank/DDBJ databases">
        <title>Fibrella sp. HMF5036 genome sequencing and assembly.</title>
        <authorList>
            <person name="Kang H."/>
            <person name="Kim H."/>
            <person name="Bae S."/>
            <person name="Joh K."/>
        </authorList>
    </citation>
    <scope>NUCLEOTIDE SEQUENCE [LARGE SCALE GENOMIC DNA]</scope>
    <source>
        <strain evidence="5 6">HMF5036</strain>
    </source>
</reference>
<evidence type="ECO:0000256" key="2">
    <source>
        <dbReference type="SAM" id="Coils"/>
    </source>
</evidence>
<dbReference type="NCBIfam" id="TIGR01730">
    <property type="entry name" value="RND_mfp"/>
    <property type="match status" value="1"/>
</dbReference>
<keyword evidence="6" id="KW-1185">Reference proteome</keyword>
<dbReference type="GO" id="GO:0015562">
    <property type="term" value="F:efflux transmembrane transporter activity"/>
    <property type="evidence" value="ECO:0007669"/>
    <property type="project" value="TreeGrafter"/>
</dbReference>
<dbReference type="SUPFAM" id="SSF111369">
    <property type="entry name" value="HlyD-like secretion proteins"/>
    <property type="match status" value="1"/>
</dbReference>
<feature type="domain" description="CzcB-like barrel-sandwich hybrid" evidence="4">
    <location>
        <begin position="82"/>
        <end position="224"/>
    </location>
</feature>
<dbReference type="EMBL" id="JAFMYU010000007">
    <property type="protein sequence ID" value="MBO0931500.1"/>
    <property type="molecule type" value="Genomic_DNA"/>
</dbReference>
<dbReference type="PANTHER" id="PTHR30469:SF15">
    <property type="entry name" value="HLYD FAMILY OF SECRETION PROTEINS"/>
    <property type="match status" value="1"/>
</dbReference>
<dbReference type="InterPro" id="IPR058647">
    <property type="entry name" value="BSH_CzcB-like"/>
</dbReference>
<feature type="domain" description="CusB-like beta-barrel" evidence="3">
    <location>
        <begin position="230"/>
        <end position="303"/>
    </location>
</feature>
<dbReference type="Proteomes" id="UP000664795">
    <property type="component" value="Unassembled WGS sequence"/>
</dbReference>
<dbReference type="Gene3D" id="1.10.287.470">
    <property type="entry name" value="Helix hairpin bin"/>
    <property type="match status" value="1"/>
</dbReference>
<dbReference type="AlphaFoldDB" id="A0A939G6X4"/>
<dbReference type="PANTHER" id="PTHR30469">
    <property type="entry name" value="MULTIDRUG RESISTANCE PROTEIN MDTA"/>
    <property type="match status" value="1"/>
</dbReference>
<dbReference type="InterPro" id="IPR058792">
    <property type="entry name" value="Beta-barrel_RND_2"/>
</dbReference>
<dbReference type="GO" id="GO:1990281">
    <property type="term" value="C:efflux pump complex"/>
    <property type="evidence" value="ECO:0007669"/>
    <property type="project" value="TreeGrafter"/>
</dbReference>
<proteinExistence type="inferred from homology"/>
<dbReference type="RefSeq" id="WP_207335469.1">
    <property type="nucleotide sequence ID" value="NZ_JAFMYU010000007.1"/>
</dbReference>
<evidence type="ECO:0000313" key="6">
    <source>
        <dbReference type="Proteomes" id="UP000664795"/>
    </source>
</evidence>
<dbReference type="Pfam" id="PF25973">
    <property type="entry name" value="BSH_CzcB"/>
    <property type="match status" value="1"/>
</dbReference>
<accession>A0A939G6X4</accession>
<dbReference type="InterPro" id="IPR006143">
    <property type="entry name" value="RND_pump_MFP"/>
</dbReference>
<gene>
    <name evidence="5" type="ORF">J2I48_10870</name>
</gene>
<keyword evidence="2" id="KW-0175">Coiled coil</keyword>
<evidence type="ECO:0000256" key="1">
    <source>
        <dbReference type="ARBA" id="ARBA00009477"/>
    </source>
</evidence>
<dbReference type="Gene3D" id="2.40.50.100">
    <property type="match status" value="1"/>
</dbReference>
<protein>
    <submittedName>
        <fullName evidence="5">Efflux RND transporter periplasmic adaptor subunit</fullName>
    </submittedName>
</protein>
<organism evidence="5 6">
    <name type="scientific">Fibrella aquatilis</name>
    <dbReference type="NCBI Taxonomy" id="2817059"/>
    <lineage>
        <taxon>Bacteria</taxon>
        <taxon>Pseudomonadati</taxon>
        <taxon>Bacteroidota</taxon>
        <taxon>Cytophagia</taxon>
        <taxon>Cytophagales</taxon>
        <taxon>Spirosomataceae</taxon>
        <taxon>Fibrella</taxon>
    </lineage>
</organism>
<comment type="similarity">
    <text evidence="1">Belongs to the membrane fusion protein (MFP) (TC 8.A.1) family.</text>
</comment>
<dbReference type="Gene3D" id="2.40.30.170">
    <property type="match status" value="1"/>
</dbReference>
<feature type="coiled-coil region" evidence="2">
    <location>
        <begin position="123"/>
        <end position="195"/>
    </location>
</feature>
<evidence type="ECO:0000313" key="5">
    <source>
        <dbReference type="EMBL" id="MBO0931500.1"/>
    </source>
</evidence>
<name>A0A939G6X4_9BACT</name>
<dbReference type="Pfam" id="PF25954">
    <property type="entry name" value="Beta-barrel_RND_2"/>
    <property type="match status" value="1"/>
</dbReference>
<sequence>MSLSRRLSLLLGFGLLLSGLFWGFSNPQSDEATAAPGPTNPPDKTAAVNVPSPVTVQRATAGITATTTSGSLEYAGVTMPNRTVVITSETQGRVVQVLAKTGQTVQRGQTFAVADTYLKTLAVRAAEAQLTQVRGQLEQARRQTDRLRALAAERNASVVELENAQNQLSQLDAQHTAAQVQLQQAQRQLADATVRVPAAGILVERTVEPGAVLQPGTELGKIVDISTLKVRIMVPEQEVFRLRLGQTARLQPDALPGLSLTGRITLIGSLADDVRNFPVELTLANPTRRLKAGQSVRVTVSGER</sequence>
<evidence type="ECO:0000259" key="3">
    <source>
        <dbReference type="Pfam" id="PF25954"/>
    </source>
</evidence>